<evidence type="ECO:0000313" key="3">
    <source>
        <dbReference type="Proteomes" id="UP001187343"/>
    </source>
</evidence>
<evidence type="ECO:0000313" key="2">
    <source>
        <dbReference type="EMBL" id="KAK2892611.1"/>
    </source>
</evidence>
<reference evidence="2" key="1">
    <citation type="submission" date="2023-08" db="EMBL/GenBank/DDBJ databases">
        <title>Chromosome-level Genome Assembly of mud carp (Cirrhinus molitorella).</title>
        <authorList>
            <person name="Liu H."/>
        </authorList>
    </citation>
    <scope>NUCLEOTIDE SEQUENCE</scope>
    <source>
        <strain evidence="2">Prfri</strain>
        <tissue evidence="2">Muscle</tissue>
    </source>
</reference>
<dbReference type="AlphaFoldDB" id="A0AA88PJU1"/>
<proteinExistence type="predicted"/>
<accession>A0AA88PJU1</accession>
<dbReference type="EMBL" id="JAUYZG010000012">
    <property type="protein sequence ID" value="KAK2892611.1"/>
    <property type="molecule type" value="Genomic_DNA"/>
</dbReference>
<feature type="region of interest" description="Disordered" evidence="1">
    <location>
        <begin position="78"/>
        <end position="98"/>
    </location>
</feature>
<gene>
    <name evidence="2" type="ORF">Q8A67_012599</name>
</gene>
<dbReference type="Proteomes" id="UP001187343">
    <property type="component" value="Unassembled WGS sequence"/>
</dbReference>
<evidence type="ECO:0000256" key="1">
    <source>
        <dbReference type="SAM" id="MobiDB-lite"/>
    </source>
</evidence>
<protein>
    <submittedName>
        <fullName evidence="2">Uncharacterized protein</fullName>
    </submittedName>
</protein>
<name>A0AA88PJU1_9TELE</name>
<keyword evidence="3" id="KW-1185">Reference proteome</keyword>
<comment type="caution">
    <text evidence="2">The sequence shown here is derived from an EMBL/GenBank/DDBJ whole genome shotgun (WGS) entry which is preliminary data.</text>
</comment>
<sequence length="98" mass="10920">MSFSASNAKELSGSSLRILSKAVKELDLEWSPPEEPSRSLLDEWFLPGRARPLVRDLRCSFQKSTTISPICVAPPTRRASALPLPQRSPLSTAPKRRF</sequence>
<organism evidence="2 3">
    <name type="scientific">Cirrhinus molitorella</name>
    <name type="common">mud carp</name>
    <dbReference type="NCBI Taxonomy" id="172907"/>
    <lineage>
        <taxon>Eukaryota</taxon>
        <taxon>Metazoa</taxon>
        <taxon>Chordata</taxon>
        <taxon>Craniata</taxon>
        <taxon>Vertebrata</taxon>
        <taxon>Euteleostomi</taxon>
        <taxon>Actinopterygii</taxon>
        <taxon>Neopterygii</taxon>
        <taxon>Teleostei</taxon>
        <taxon>Ostariophysi</taxon>
        <taxon>Cypriniformes</taxon>
        <taxon>Cyprinidae</taxon>
        <taxon>Labeoninae</taxon>
        <taxon>Labeonini</taxon>
        <taxon>Cirrhinus</taxon>
    </lineage>
</organism>